<dbReference type="Gene3D" id="2.40.33.20">
    <property type="entry name" value="PK beta-barrel domain-like"/>
    <property type="match status" value="1"/>
</dbReference>
<dbReference type="EMBL" id="CP005384">
    <property type="protein sequence ID" value="AGO16373.1"/>
    <property type="molecule type" value="Genomic_DNA"/>
</dbReference>
<dbReference type="Pfam" id="PF03473">
    <property type="entry name" value="MOSC"/>
    <property type="match status" value="1"/>
</dbReference>
<gene>
    <name evidence="2" type="ORF">K756_05935</name>
</gene>
<proteinExistence type="predicted"/>
<dbReference type="InterPro" id="IPR052716">
    <property type="entry name" value="MOSC_domain"/>
</dbReference>
<sequence>MQVTQICLYPIKSTQAYRVEQAFVLPQGLNFDREFMITEVDGTFITARKEQMLYRLATFPISTGIVIQSDCGERCVALYNDFTQQRSSEVWGSHFPSWVANNAVNQWLSQKFGREVQLRWLGEQSQRMVKHFEPQPLSFADSNPLLLVSEQSLKQLQQWSPVPVSMEQFRANVVIDGIQAFEEERWKQVKIGTVEFEVAQPCTRCILITRDPQTLELDPNAEPFRTLKQHHTNEKGKPIFGVHLVPQTSGVIRVGDYVTILE</sequence>
<dbReference type="GO" id="GO:0030170">
    <property type="term" value="F:pyridoxal phosphate binding"/>
    <property type="evidence" value="ECO:0007669"/>
    <property type="project" value="InterPro"/>
</dbReference>
<dbReference type="AlphaFoldDB" id="A0A806J3R0"/>
<evidence type="ECO:0000259" key="1">
    <source>
        <dbReference type="PROSITE" id="PS51340"/>
    </source>
</evidence>
<accession>A0A806J3R0</accession>
<name>A0A806J3R0_GLAPU</name>
<evidence type="ECO:0000313" key="2">
    <source>
        <dbReference type="EMBL" id="AGO16373.1"/>
    </source>
</evidence>
<dbReference type="SUPFAM" id="SSF50800">
    <property type="entry name" value="PK beta-barrel domain-like"/>
    <property type="match status" value="1"/>
</dbReference>
<feature type="domain" description="MOSC" evidence="1">
    <location>
        <begin position="116"/>
        <end position="261"/>
    </location>
</feature>
<dbReference type="SUPFAM" id="SSF141673">
    <property type="entry name" value="MOSC N-terminal domain-like"/>
    <property type="match status" value="1"/>
</dbReference>
<dbReference type="Pfam" id="PF03476">
    <property type="entry name" value="MOSC_N"/>
    <property type="match status" value="1"/>
</dbReference>
<dbReference type="InterPro" id="IPR005302">
    <property type="entry name" value="MoCF_Sase_C"/>
</dbReference>
<dbReference type="GO" id="GO:0030151">
    <property type="term" value="F:molybdenum ion binding"/>
    <property type="evidence" value="ECO:0007669"/>
    <property type="project" value="InterPro"/>
</dbReference>
<reference evidence="2 3" key="1">
    <citation type="journal article" date="2013" name="PLoS ONE">
        <title>Complete Genome Analysis of a Haemophilus parasuis Serovar 12 Strain from China.</title>
        <authorList>
            <person name="Li Y."/>
            <person name="Kwok A.H."/>
            <person name="Jiang J."/>
            <person name="Zou Y."/>
            <person name="Zheng F."/>
            <person name="Chen P."/>
            <person name="Hou C."/>
            <person name="Leung F.C."/>
            <person name="Jiang P."/>
        </authorList>
    </citation>
    <scope>NUCLEOTIDE SEQUENCE [LARGE SCALE GENOMIC DNA]</scope>
    <source>
        <strain evidence="2 3">ZJ0906</strain>
    </source>
</reference>
<dbReference type="GO" id="GO:0003824">
    <property type="term" value="F:catalytic activity"/>
    <property type="evidence" value="ECO:0007669"/>
    <property type="project" value="InterPro"/>
</dbReference>
<dbReference type="PANTHER" id="PTHR36930:SF1">
    <property type="entry name" value="MOSC DOMAIN-CONTAINING PROTEIN"/>
    <property type="match status" value="1"/>
</dbReference>
<organism evidence="2 3">
    <name type="scientific">Glaesserella parasuis ZJ0906</name>
    <dbReference type="NCBI Taxonomy" id="1322346"/>
    <lineage>
        <taxon>Bacteria</taxon>
        <taxon>Pseudomonadati</taxon>
        <taxon>Pseudomonadota</taxon>
        <taxon>Gammaproteobacteria</taxon>
        <taxon>Pasteurellales</taxon>
        <taxon>Pasteurellaceae</taxon>
        <taxon>Glaesserella</taxon>
    </lineage>
</organism>
<dbReference type="InterPro" id="IPR005303">
    <property type="entry name" value="MOCOS_middle"/>
</dbReference>
<dbReference type="InterPro" id="IPR011037">
    <property type="entry name" value="Pyrv_Knase-like_insert_dom_sf"/>
</dbReference>
<dbReference type="PANTHER" id="PTHR36930">
    <property type="entry name" value="METAL-SULFUR CLUSTER BIOSYNTHESIS PROTEINS YUAD-RELATED"/>
    <property type="match status" value="1"/>
</dbReference>
<dbReference type="PROSITE" id="PS51340">
    <property type="entry name" value="MOSC"/>
    <property type="match status" value="1"/>
</dbReference>
<dbReference type="KEGG" id="hpaz:K756_05935"/>
<evidence type="ECO:0000313" key="3">
    <source>
        <dbReference type="Proteomes" id="UP000014672"/>
    </source>
</evidence>
<dbReference type="Proteomes" id="UP000014672">
    <property type="component" value="Chromosome"/>
</dbReference>
<protein>
    <submittedName>
        <fullName evidence="2">Putative 2Fe-2S cluster-containing protein</fullName>
    </submittedName>
</protein>